<dbReference type="EMBL" id="JADZLT010000048">
    <property type="protein sequence ID" value="MBH0237610.1"/>
    <property type="molecule type" value="Genomic_DNA"/>
</dbReference>
<keyword evidence="2" id="KW-1185">Reference proteome</keyword>
<sequence length="109" mass="11230">MTAPVAIGALRHRLTVEEPVATTDDLGGAATVYVVVGDVWAAVAEPALAERVGADDRPIGVATHRLVLRDDITVAVGWRLTGGGRSFRVLAVTSAGLGFVRCLAEAVAP</sequence>
<dbReference type="Gene3D" id="2.40.10.270">
    <property type="entry name" value="Bacteriophage SPP1 head-tail adaptor protein"/>
    <property type="match status" value="1"/>
</dbReference>
<dbReference type="RefSeq" id="WP_197310704.1">
    <property type="nucleotide sequence ID" value="NZ_JADZLT010000048.1"/>
</dbReference>
<comment type="caution">
    <text evidence="1">The sequence shown here is derived from an EMBL/GenBank/DDBJ whole genome shotgun (WGS) entry which is preliminary data.</text>
</comment>
<dbReference type="AlphaFoldDB" id="A0A931MY41"/>
<protein>
    <submittedName>
        <fullName evidence="1">Head-tail adaptor protein</fullName>
    </submittedName>
</protein>
<dbReference type="InterPro" id="IPR038666">
    <property type="entry name" value="SSP1_head-tail_sf"/>
</dbReference>
<proteinExistence type="predicted"/>
<dbReference type="Pfam" id="PF05521">
    <property type="entry name" value="Phage_HCP"/>
    <property type="match status" value="1"/>
</dbReference>
<gene>
    <name evidence="1" type="ORF">I5731_07255</name>
</gene>
<dbReference type="InterPro" id="IPR008767">
    <property type="entry name" value="Phage_SPP1_head-tail_adaptor"/>
</dbReference>
<name>A0A931MY41_9HYPH</name>
<reference evidence="1" key="1">
    <citation type="submission" date="2020-12" db="EMBL/GenBank/DDBJ databases">
        <title>Methylobrevis albus sp. nov., isolated from fresh water lack sediment.</title>
        <authorList>
            <person name="Zou Q."/>
        </authorList>
    </citation>
    <scope>NUCLEOTIDE SEQUENCE</scope>
    <source>
        <strain evidence="1">L22</strain>
    </source>
</reference>
<organism evidence="1 2">
    <name type="scientific">Methylobrevis albus</name>
    <dbReference type="NCBI Taxonomy" id="2793297"/>
    <lineage>
        <taxon>Bacteria</taxon>
        <taxon>Pseudomonadati</taxon>
        <taxon>Pseudomonadota</taxon>
        <taxon>Alphaproteobacteria</taxon>
        <taxon>Hyphomicrobiales</taxon>
        <taxon>Pleomorphomonadaceae</taxon>
        <taxon>Methylobrevis</taxon>
    </lineage>
</organism>
<accession>A0A931MY41</accession>
<dbReference type="Proteomes" id="UP000631694">
    <property type="component" value="Unassembled WGS sequence"/>
</dbReference>
<evidence type="ECO:0000313" key="1">
    <source>
        <dbReference type="EMBL" id="MBH0237610.1"/>
    </source>
</evidence>
<evidence type="ECO:0000313" key="2">
    <source>
        <dbReference type="Proteomes" id="UP000631694"/>
    </source>
</evidence>